<organism evidence="10 11">
    <name type="scientific">Desulfosporosinus hippei DSM 8344</name>
    <dbReference type="NCBI Taxonomy" id="1121419"/>
    <lineage>
        <taxon>Bacteria</taxon>
        <taxon>Bacillati</taxon>
        <taxon>Bacillota</taxon>
        <taxon>Clostridia</taxon>
        <taxon>Eubacteriales</taxon>
        <taxon>Desulfitobacteriaceae</taxon>
        <taxon>Desulfosporosinus</taxon>
    </lineage>
</organism>
<evidence type="ECO:0000313" key="10">
    <source>
        <dbReference type="EMBL" id="SDG95963.1"/>
    </source>
</evidence>
<dbReference type="InterPro" id="IPR000515">
    <property type="entry name" value="MetI-like"/>
</dbReference>
<sequence>MDYVLTILPVLLKGLKLSLTVYGIVIILIFPIAILAAIGKVSGPKILKKILQLYTWIWRGTPLLLQLFFIYFGLPYFDINLPPLVAVIIAFVLNVAAYETEIIRAGIESIDKGQYEAAKSLGMTYFQTMRRIIIPQTIRRVLPATANEAILTFKDTALVAAIGMGDLLRSAKEVVTTDFKITAFFVAFVFYLIISSLLLQVFSRLEKRYSIYE</sequence>
<dbReference type="PROSITE" id="PS50928">
    <property type="entry name" value="ABC_TM1"/>
    <property type="match status" value="1"/>
</dbReference>
<keyword evidence="5" id="KW-0029">Amino-acid transport</keyword>
<evidence type="ECO:0000256" key="1">
    <source>
        <dbReference type="ARBA" id="ARBA00004651"/>
    </source>
</evidence>
<dbReference type="GO" id="GO:0043190">
    <property type="term" value="C:ATP-binding cassette (ABC) transporter complex"/>
    <property type="evidence" value="ECO:0007669"/>
    <property type="project" value="InterPro"/>
</dbReference>
<dbReference type="PANTHER" id="PTHR30614:SF0">
    <property type="entry name" value="L-CYSTINE TRANSPORT SYSTEM PERMEASE PROTEIN TCYL"/>
    <property type="match status" value="1"/>
</dbReference>
<feature type="domain" description="ABC transmembrane type-1" evidence="9">
    <location>
        <begin position="11"/>
        <end position="203"/>
    </location>
</feature>
<gene>
    <name evidence="10" type="ORF">SAMN05443529_10860</name>
</gene>
<feature type="transmembrane region" description="Helical" evidence="8">
    <location>
        <begin position="181"/>
        <end position="202"/>
    </location>
</feature>
<evidence type="ECO:0000256" key="4">
    <source>
        <dbReference type="ARBA" id="ARBA00022692"/>
    </source>
</evidence>
<evidence type="ECO:0000313" key="11">
    <source>
        <dbReference type="Proteomes" id="UP000198656"/>
    </source>
</evidence>
<dbReference type="Proteomes" id="UP000198656">
    <property type="component" value="Unassembled WGS sequence"/>
</dbReference>
<keyword evidence="4 8" id="KW-0812">Transmembrane</keyword>
<keyword evidence="6 8" id="KW-1133">Transmembrane helix</keyword>
<feature type="transmembrane region" description="Helical" evidence="8">
    <location>
        <begin position="80"/>
        <end position="98"/>
    </location>
</feature>
<evidence type="ECO:0000256" key="5">
    <source>
        <dbReference type="ARBA" id="ARBA00022970"/>
    </source>
</evidence>
<keyword evidence="7 8" id="KW-0472">Membrane</keyword>
<dbReference type="Pfam" id="PF00528">
    <property type="entry name" value="BPD_transp_1"/>
    <property type="match status" value="1"/>
</dbReference>
<dbReference type="SUPFAM" id="SSF161098">
    <property type="entry name" value="MetI-like"/>
    <property type="match status" value="1"/>
</dbReference>
<keyword evidence="11" id="KW-1185">Reference proteome</keyword>
<dbReference type="FunFam" id="1.10.3720.10:FF:000006">
    <property type="entry name" value="Glutamate/aspartate ABC transporter, permease protein GltK"/>
    <property type="match status" value="1"/>
</dbReference>
<dbReference type="Gene3D" id="1.10.3720.10">
    <property type="entry name" value="MetI-like"/>
    <property type="match status" value="1"/>
</dbReference>
<dbReference type="GO" id="GO:0022857">
    <property type="term" value="F:transmembrane transporter activity"/>
    <property type="evidence" value="ECO:0007669"/>
    <property type="project" value="InterPro"/>
</dbReference>
<dbReference type="GO" id="GO:0006865">
    <property type="term" value="P:amino acid transport"/>
    <property type="evidence" value="ECO:0007669"/>
    <property type="project" value="UniProtKB-KW"/>
</dbReference>
<dbReference type="NCBIfam" id="TIGR01726">
    <property type="entry name" value="HEQRo_perm_3TM"/>
    <property type="match status" value="1"/>
</dbReference>
<dbReference type="OrthoDB" id="9787841at2"/>
<dbReference type="EMBL" id="FNCP01000008">
    <property type="protein sequence ID" value="SDG95963.1"/>
    <property type="molecule type" value="Genomic_DNA"/>
</dbReference>
<feature type="transmembrane region" description="Helical" evidence="8">
    <location>
        <begin position="20"/>
        <end position="41"/>
    </location>
</feature>
<feature type="transmembrane region" description="Helical" evidence="8">
    <location>
        <begin position="53"/>
        <end position="74"/>
    </location>
</feature>
<dbReference type="AlphaFoldDB" id="A0A1G7YHI8"/>
<keyword evidence="3" id="KW-1003">Cell membrane</keyword>
<dbReference type="CDD" id="cd06261">
    <property type="entry name" value="TM_PBP2"/>
    <property type="match status" value="1"/>
</dbReference>
<evidence type="ECO:0000256" key="2">
    <source>
        <dbReference type="ARBA" id="ARBA00022448"/>
    </source>
</evidence>
<comment type="subcellular location">
    <subcellularLocation>
        <location evidence="1 8">Cell membrane</location>
        <topology evidence="1 8">Multi-pass membrane protein</topology>
    </subcellularLocation>
</comment>
<evidence type="ECO:0000256" key="8">
    <source>
        <dbReference type="RuleBase" id="RU363032"/>
    </source>
</evidence>
<dbReference type="STRING" id="1121419.SAMN05443529_10860"/>
<keyword evidence="2 8" id="KW-0813">Transport</keyword>
<proteinExistence type="inferred from homology"/>
<evidence type="ECO:0000259" key="9">
    <source>
        <dbReference type="PROSITE" id="PS50928"/>
    </source>
</evidence>
<dbReference type="InterPro" id="IPR043429">
    <property type="entry name" value="ArtM/GltK/GlnP/TcyL/YhdX-like"/>
</dbReference>
<evidence type="ECO:0000256" key="3">
    <source>
        <dbReference type="ARBA" id="ARBA00022475"/>
    </source>
</evidence>
<reference evidence="11" key="1">
    <citation type="submission" date="2016-10" db="EMBL/GenBank/DDBJ databases">
        <authorList>
            <person name="Varghese N."/>
            <person name="Submissions S."/>
        </authorList>
    </citation>
    <scope>NUCLEOTIDE SEQUENCE [LARGE SCALE GENOMIC DNA]</scope>
    <source>
        <strain evidence="11">DSM 8344</strain>
    </source>
</reference>
<dbReference type="RefSeq" id="WP_092332389.1">
    <property type="nucleotide sequence ID" value="NZ_FNCP01000008.1"/>
</dbReference>
<name>A0A1G7YHI8_9FIRM</name>
<dbReference type="InterPro" id="IPR010065">
    <property type="entry name" value="AA_ABC_transptr_permease_3TM"/>
</dbReference>
<accession>A0A1G7YHI8</accession>
<protein>
    <submittedName>
        <fullName evidence="10">Polar amino acid transport system permease protein</fullName>
    </submittedName>
</protein>
<dbReference type="PANTHER" id="PTHR30614">
    <property type="entry name" value="MEMBRANE COMPONENT OF AMINO ACID ABC TRANSPORTER"/>
    <property type="match status" value="1"/>
</dbReference>
<dbReference type="InterPro" id="IPR035906">
    <property type="entry name" value="MetI-like_sf"/>
</dbReference>
<evidence type="ECO:0000256" key="7">
    <source>
        <dbReference type="ARBA" id="ARBA00023136"/>
    </source>
</evidence>
<evidence type="ECO:0000256" key="6">
    <source>
        <dbReference type="ARBA" id="ARBA00022989"/>
    </source>
</evidence>
<comment type="similarity">
    <text evidence="8">Belongs to the binding-protein-dependent transport system permease family.</text>
</comment>